<proteinExistence type="predicted"/>
<dbReference type="OrthoDB" id="3596146at2759"/>
<dbReference type="STRING" id="1149755.A0A2J6S338"/>
<dbReference type="AlphaFoldDB" id="A0A2J6S338"/>
<reference evidence="1 2" key="1">
    <citation type="submission" date="2016-04" db="EMBL/GenBank/DDBJ databases">
        <title>A degradative enzymes factory behind the ericoid mycorrhizal symbiosis.</title>
        <authorList>
            <consortium name="DOE Joint Genome Institute"/>
            <person name="Martino E."/>
            <person name="Morin E."/>
            <person name="Grelet G."/>
            <person name="Kuo A."/>
            <person name="Kohler A."/>
            <person name="Daghino S."/>
            <person name="Barry K."/>
            <person name="Choi C."/>
            <person name="Cichocki N."/>
            <person name="Clum A."/>
            <person name="Copeland A."/>
            <person name="Hainaut M."/>
            <person name="Haridas S."/>
            <person name="Labutti K."/>
            <person name="Lindquist E."/>
            <person name="Lipzen A."/>
            <person name="Khouja H.-R."/>
            <person name="Murat C."/>
            <person name="Ohm R."/>
            <person name="Olson A."/>
            <person name="Spatafora J."/>
            <person name="Veneault-Fourrey C."/>
            <person name="Henrissat B."/>
            <person name="Grigoriev I."/>
            <person name="Martin F."/>
            <person name="Perotto S."/>
        </authorList>
    </citation>
    <scope>NUCLEOTIDE SEQUENCE [LARGE SCALE GENOMIC DNA]</scope>
    <source>
        <strain evidence="1 2">F</strain>
    </source>
</reference>
<protein>
    <submittedName>
        <fullName evidence="1">Uncharacterized protein</fullName>
    </submittedName>
</protein>
<accession>A0A2J6S338</accession>
<evidence type="ECO:0000313" key="1">
    <source>
        <dbReference type="EMBL" id="PMD45189.1"/>
    </source>
</evidence>
<keyword evidence="2" id="KW-1185">Reference proteome</keyword>
<name>A0A2J6S338_HYAVF</name>
<organism evidence="1 2">
    <name type="scientific">Hyaloscypha variabilis (strain UAMH 11265 / GT02V1 / F)</name>
    <name type="common">Meliniomyces variabilis</name>
    <dbReference type="NCBI Taxonomy" id="1149755"/>
    <lineage>
        <taxon>Eukaryota</taxon>
        <taxon>Fungi</taxon>
        <taxon>Dikarya</taxon>
        <taxon>Ascomycota</taxon>
        <taxon>Pezizomycotina</taxon>
        <taxon>Leotiomycetes</taxon>
        <taxon>Helotiales</taxon>
        <taxon>Hyaloscyphaceae</taxon>
        <taxon>Hyaloscypha</taxon>
        <taxon>Hyaloscypha variabilis</taxon>
    </lineage>
</organism>
<dbReference type="Proteomes" id="UP000235786">
    <property type="component" value="Unassembled WGS sequence"/>
</dbReference>
<evidence type="ECO:0000313" key="2">
    <source>
        <dbReference type="Proteomes" id="UP000235786"/>
    </source>
</evidence>
<gene>
    <name evidence="1" type="ORF">L207DRAFT_578127</name>
</gene>
<sequence length="214" mass="23996">MAVQINSTEVLGARLLREVAAEEGSLEDLLKDLRTISNHIRPSRTGIPDLDELWKQHGGKLSVISRGFPLVYSMISHMVKELEGTVVVVDLDGRFSPSHLVGMGLWMGDLRHVHVFRCSKERLKITLDSVEDYMLWGEHGSKGREWLGTIVLGGVGGDVMVGWRGWLGVEREVVGGFGEGVSVEEAWTDRERRKEIVDNKGWRGVCEMGEFRWG</sequence>
<dbReference type="EMBL" id="KZ613940">
    <property type="protein sequence ID" value="PMD45189.1"/>
    <property type="molecule type" value="Genomic_DNA"/>
</dbReference>